<dbReference type="InterPro" id="IPR035669">
    <property type="entry name" value="SGNH_plant_lipase-like"/>
</dbReference>
<dbReference type="Gene3D" id="3.40.50.1110">
    <property type="entry name" value="SGNH hydrolase"/>
    <property type="match status" value="1"/>
</dbReference>
<reference evidence="6" key="1">
    <citation type="submission" date="2016-11" db="EMBL/GenBank/DDBJ databases">
        <title>The genome of Nicotiana attenuata.</title>
        <authorList>
            <person name="Xu S."/>
            <person name="Brockmoeller T."/>
            <person name="Gaquerel E."/>
            <person name="Navarro A."/>
            <person name="Kuhl H."/>
            <person name="Gase K."/>
            <person name="Ling Z."/>
            <person name="Zhou W."/>
            <person name="Kreitzer C."/>
            <person name="Stanke M."/>
            <person name="Tang H."/>
            <person name="Lyons E."/>
            <person name="Pandey P."/>
            <person name="Pandey S.P."/>
            <person name="Timmermann B."/>
            <person name="Baldwin I.T."/>
        </authorList>
    </citation>
    <scope>NUCLEOTIDE SEQUENCE [LARGE SCALE GENOMIC DNA]</scope>
    <source>
        <strain evidence="6">UT</strain>
    </source>
</reference>
<dbReference type="InterPro" id="IPR036514">
    <property type="entry name" value="SGNH_hydro_sf"/>
</dbReference>
<organism evidence="6 7">
    <name type="scientific">Nicotiana attenuata</name>
    <name type="common">Coyote tobacco</name>
    <dbReference type="NCBI Taxonomy" id="49451"/>
    <lineage>
        <taxon>Eukaryota</taxon>
        <taxon>Viridiplantae</taxon>
        <taxon>Streptophyta</taxon>
        <taxon>Embryophyta</taxon>
        <taxon>Tracheophyta</taxon>
        <taxon>Spermatophyta</taxon>
        <taxon>Magnoliopsida</taxon>
        <taxon>eudicotyledons</taxon>
        <taxon>Gunneridae</taxon>
        <taxon>Pentapetalae</taxon>
        <taxon>asterids</taxon>
        <taxon>lamiids</taxon>
        <taxon>Solanales</taxon>
        <taxon>Solanaceae</taxon>
        <taxon>Nicotianoideae</taxon>
        <taxon>Nicotianeae</taxon>
        <taxon>Nicotiana</taxon>
    </lineage>
</organism>
<dbReference type="EMBL" id="MJEQ01037191">
    <property type="protein sequence ID" value="OIS98311.1"/>
    <property type="molecule type" value="Genomic_DNA"/>
</dbReference>
<evidence type="ECO:0000313" key="7">
    <source>
        <dbReference type="Proteomes" id="UP000187609"/>
    </source>
</evidence>
<feature type="chain" id="PRO_5011955828" evidence="5">
    <location>
        <begin position="18"/>
        <end position="366"/>
    </location>
</feature>
<evidence type="ECO:0000256" key="5">
    <source>
        <dbReference type="SAM" id="SignalP"/>
    </source>
</evidence>
<dbReference type="PANTHER" id="PTHR22835">
    <property type="entry name" value="ZINC FINGER FYVE DOMAIN CONTAINING PROTEIN"/>
    <property type="match status" value="1"/>
</dbReference>
<comment type="similarity">
    <text evidence="1">Belongs to the 'GDSL' lipolytic enzyme family.</text>
</comment>
<proteinExistence type="inferred from homology"/>
<dbReference type="AlphaFoldDB" id="A0A1J6ICT8"/>
<keyword evidence="2 5" id="KW-0732">Signal</keyword>
<dbReference type="CDD" id="cd01837">
    <property type="entry name" value="SGNH_plant_lipase_like"/>
    <property type="match status" value="1"/>
</dbReference>
<protein>
    <submittedName>
        <fullName evidence="6">Gdsl esteraselipase</fullName>
    </submittedName>
</protein>
<dbReference type="Proteomes" id="UP000187609">
    <property type="component" value="Unassembled WGS sequence"/>
</dbReference>
<dbReference type="GO" id="GO:0016788">
    <property type="term" value="F:hydrolase activity, acting on ester bonds"/>
    <property type="evidence" value="ECO:0007669"/>
    <property type="project" value="InterPro"/>
</dbReference>
<dbReference type="OMA" id="NITILWT"/>
<dbReference type="SMR" id="A0A1J6ICT8"/>
<dbReference type="PANTHER" id="PTHR22835:SF659">
    <property type="entry name" value="GDSL LIPASE_ACYLHYDROLASE, PUTATIVE (AFU_ORTHOLOGUE AFUA_2G00510)-RELATED"/>
    <property type="match status" value="1"/>
</dbReference>
<keyword evidence="3" id="KW-0378">Hydrolase</keyword>
<evidence type="ECO:0000256" key="4">
    <source>
        <dbReference type="ARBA" id="ARBA00023180"/>
    </source>
</evidence>
<keyword evidence="7" id="KW-1185">Reference proteome</keyword>
<gene>
    <name evidence="6" type="ORF">A4A49_24029</name>
</gene>
<feature type="signal peptide" evidence="5">
    <location>
        <begin position="1"/>
        <end position="17"/>
    </location>
</feature>
<name>A0A1J6ICT8_NICAT</name>
<sequence length="366" mass="39908">MKIIFLIFCSFLSSVSPDPQSYNAIFSFGDSLADTGNFLLSGALAFPVIGKLPYGETFFKHATGRCSNGRLIVDFFAEAYGLPLLPPYLALKNGVKAENGVNFAIAGATAMAAEYFYSKNITILWTNISLTNQVGWFQEVKSNICATRKDCRVYFRKSLFIVGEIGGNDYNYPYFVGGSIKQLKALVPAVVETIIEATSVLIDEGAVELIVPGNLPIGCSALYLTLFGTTNKAAYDNNGCLKAYNAFSKYHNSQLKLSLEKLREEYPHAKIIYADYYGAAKRLFHAPKHHGFSNTLVACCGGGGPYNFNNSARCGHIGSKACLDSSKFANWDGIHLTEAAYHHIAKGLLNGPFTSPPLTFSPIKQI</sequence>
<evidence type="ECO:0000256" key="1">
    <source>
        <dbReference type="ARBA" id="ARBA00008668"/>
    </source>
</evidence>
<dbReference type="SUPFAM" id="SSF52266">
    <property type="entry name" value="SGNH hydrolase"/>
    <property type="match status" value="1"/>
</dbReference>
<dbReference type="InterPro" id="IPR001087">
    <property type="entry name" value="GDSL"/>
</dbReference>
<dbReference type="OrthoDB" id="1600564at2759"/>
<evidence type="ECO:0000256" key="3">
    <source>
        <dbReference type="ARBA" id="ARBA00022801"/>
    </source>
</evidence>
<evidence type="ECO:0000313" key="6">
    <source>
        <dbReference type="EMBL" id="OIS98311.1"/>
    </source>
</evidence>
<evidence type="ECO:0000256" key="2">
    <source>
        <dbReference type="ARBA" id="ARBA00022729"/>
    </source>
</evidence>
<dbReference type="Pfam" id="PF00657">
    <property type="entry name" value="Lipase_GDSL"/>
    <property type="match status" value="1"/>
</dbReference>
<dbReference type="KEGG" id="nau:109231950"/>
<keyword evidence="4" id="KW-0325">Glycoprotein</keyword>
<accession>A0A1J6ICT8</accession>
<comment type="caution">
    <text evidence="6">The sequence shown here is derived from an EMBL/GenBank/DDBJ whole genome shotgun (WGS) entry which is preliminary data.</text>
</comment>
<dbReference type="Gramene" id="OIS98311">
    <property type="protein sequence ID" value="OIS98311"/>
    <property type="gene ID" value="A4A49_24029"/>
</dbReference>